<evidence type="ECO:0000313" key="3">
    <source>
        <dbReference type="Proteomes" id="UP001177023"/>
    </source>
</evidence>
<dbReference type="Proteomes" id="UP001177023">
    <property type="component" value="Unassembled WGS sequence"/>
</dbReference>
<dbReference type="EMBL" id="CATQJA010002703">
    <property type="protein sequence ID" value="CAJ0585243.1"/>
    <property type="molecule type" value="Genomic_DNA"/>
</dbReference>
<accession>A0AA36G9L6</accession>
<protein>
    <submittedName>
        <fullName evidence="2">Uncharacterized protein</fullName>
    </submittedName>
</protein>
<sequence length="150" mass="16959">MHPTFRPTSTDPNYPYRAATDGASNEEPDKILRLANNAVPPTATENNKLENPPARSLPGAPQRQAQKRPSEPNWTEEERSTLKGDPQLMMLWLKRDGFEQEIKDEKKRTSELTKKLRIAHEQMRQIGLGHHPVIAELTQPLQAPPPKTGN</sequence>
<feature type="compositionally biased region" description="Polar residues" evidence="1">
    <location>
        <begin position="1"/>
        <end position="12"/>
    </location>
</feature>
<dbReference type="AlphaFoldDB" id="A0AA36G9L6"/>
<comment type="caution">
    <text evidence="2">The sequence shown here is derived from an EMBL/GenBank/DDBJ whole genome shotgun (WGS) entry which is preliminary data.</text>
</comment>
<reference evidence="2" key="1">
    <citation type="submission" date="2023-06" db="EMBL/GenBank/DDBJ databases">
        <authorList>
            <person name="Delattre M."/>
        </authorList>
    </citation>
    <scope>NUCLEOTIDE SEQUENCE</scope>
    <source>
        <strain evidence="2">AF72</strain>
    </source>
</reference>
<organism evidence="2 3">
    <name type="scientific">Mesorhabditis spiculigera</name>
    <dbReference type="NCBI Taxonomy" id="96644"/>
    <lineage>
        <taxon>Eukaryota</taxon>
        <taxon>Metazoa</taxon>
        <taxon>Ecdysozoa</taxon>
        <taxon>Nematoda</taxon>
        <taxon>Chromadorea</taxon>
        <taxon>Rhabditida</taxon>
        <taxon>Rhabditina</taxon>
        <taxon>Rhabditomorpha</taxon>
        <taxon>Rhabditoidea</taxon>
        <taxon>Rhabditidae</taxon>
        <taxon>Mesorhabditinae</taxon>
        <taxon>Mesorhabditis</taxon>
    </lineage>
</organism>
<keyword evidence="3" id="KW-1185">Reference proteome</keyword>
<feature type="non-terminal residue" evidence="2">
    <location>
        <position position="1"/>
    </location>
</feature>
<proteinExistence type="predicted"/>
<gene>
    <name evidence="2" type="ORF">MSPICULIGERA_LOCUS23272</name>
</gene>
<name>A0AA36G9L6_9BILA</name>
<evidence type="ECO:0000256" key="1">
    <source>
        <dbReference type="SAM" id="MobiDB-lite"/>
    </source>
</evidence>
<feature type="region of interest" description="Disordered" evidence="1">
    <location>
        <begin position="1"/>
        <end position="85"/>
    </location>
</feature>
<evidence type="ECO:0000313" key="2">
    <source>
        <dbReference type="EMBL" id="CAJ0585243.1"/>
    </source>
</evidence>